<evidence type="ECO:0000256" key="3">
    <source>
        <dbReference type="ARBA" id="ARBA00022475"/>
    </source>
</evidence>
<evidence type="ECO:0000256" key="5">
    <source>
        <dbReference type="ARBA" id="ARBA00022989"/>
    </source>
</evidence>
<evidence type="ECO:0000256" key="1">
    <source>
        <dbReference type="ARBA" id="ARBA00004651"/>
    </source>
</evidence>
<evidence type="ECO:0000256" key="4">
    <source>
        <dbReference type="ARBA" id="ARBA00022692"/>
    </source>
</evidence>
<gene>
    <name evidence="9" type="ORF">C5Q96_00305</name>
</gene>
<feature type="transmembrane region" description="Helical" evidence="8">
    <location>
        <begin position="12"/>
        <end position="31"/>
    </location>
</feature>
<feature type="transmembrane region" description="Helical" evidence="8">
    <location>
        <begin position="139"/>
        <end position="165"/>
    </location>
</feature>
<keyword evidence="5 8" id="KW-1133">Transmembrane helix</keyword>
<keyword evidence="4 8" id="KW-0812">Transmembrane</keyword>
<dbReference type="OrthoDB" id="9788907at2"/>
<evidence type="ECO:0000313" key="10">
    <source>
        <dbReference type="Proteomes" id="UP000237883"/>
    </source>
</evidence>
<feature type="compositionally biased region" description="Basic and acidic residues" evidence="7">
    <location>
        <begin position="200"/>
        <end position="220"/>
    </location>
</feature>
<dbReference type="AlphaFoldDB" id="A0A2S0L285"/>
<dbReference type="GO" id="GO:0005886">
    <property type="term" value="C:plasma membrane"/>
    <property type="evidence" value="ECO:0007669"/>
    <property type="project" value="UniProtKB-SubCell"/>
</dbReference>
<accession>A0A2S0L285</accession>
<dbReference type="GeneID" id="78390689"/>
<feature type="transmembrane region" description="Helical" evidence="8">
    <location>
        <begin position="104"/>
        <end position="127"/>
    </location>
</feature>
<proteinExistence type="inferred from homology"/>
<feature type="transmembrane region" description="Helical" evidence="8">
    <location>
        <begin position="72"/>
        <end position="92"/>
    </location>
</feature>
<dbReference type="RefSeq" id="WP_106056107.1">
    <property type="nucleotide sequence ID" value="NZ_CP027228.1"/>
</dbReference>
<evidence type="ECO:0000256" key="2">
    <source>
        <dbReference type="ARBA" id="ARBA00005262"/>
    </source>
</evidence>
<reference evidence="10" key="1">
    <citation type="submission" date="2018-02" db="EMBL/GenBank/DDBJ databases">
        <authorList>
            <person name="Holder M.E."/>
            <person name="Ajami N.J."/>
            <person name="Petrosino J.F."/>
        </authorList>
    </citation>
    <scope>NUCLEOTIDE SEQUENCE [LARGE SCALE GENOMIC DNA]</scope>
    <source>
        <strain evidence="10">CCUG 47132</strain>
    </source>
</reference>
<dbReference type="EMBL" id="CP027228">
    <property type="protein sequence ID" value="AVM47383.1"/>
    <property type="molecule type" value="Genomic_DNA"/>
</dbReference>
<dbReference type="PANTHER" id="PTHR43663:SF1">
    <property type="entry name" value="CHROMATE TRANSPORTER"/>
    <property type="match status" value="1"/>
</dbReference>
<dbReference type="Pfam" id="PF02417">
    <property type="entry name" value="Chromate_transp"/>
    <property type="match status" value="1"/>
</dbReference>
<evidence type="ECO:0000256" key="7">
    <source>
        <dbReference type="SAM" id="MobiDB-lite"/>
    </source>
</evidence>
<protein>
    <submittedName>
        <fullName evidence="9">Chromate transporter</fullName>
    </submittedName>
</protein>
<dbReference type="Proteomes" id="UP000237883">
    <property type="component" value="Chromosome"/>
</dbReference>
<sequence length="220" mass="23496">MLELFVTFFKLGLFTIGGGVAMIPILSNIMVKDKKWFTEDEMIDIIAICQGLPGVIAINMATYVGFKKRGLIGSFVATFGVILPSFVIIVIIAKGMNFIDGNPYVQGALGGLRAAALGLIIIAVYQVAKGVIKDAFSAIGAALSFILIAVLKINVVYIIVLFLALGIGRALLTKSSIDTRDCGESLSDADVRAYQSSLNQRDEQPDAIGEDEKTKEGGDE</sequence>
<feature type="region of interest" description="Disordered" evidence="7">
    <location>
        <begin position="195"/>
        <end position="220"/>
    </location>
</feature>
<dbReference type="InterPro" id="IPR052518">
    <property type="entry name" value="CHR_Transporter"/>
</dbReference>
<dbReference type="KEGG" id="mdv:C5Q96_00305"/>
<keyword evidence="6 8" id="KW-0472">Membrane</keyword>
<evidence type="ECO:0000256" key="8">
    <source>
        <dbReference type="SAM" id="Phobius"/>
    </source>
</evidence>
<name>A0A2S0L285_9FIRM</name>
<dbReference type="InterPro" id="IPR003370">
    <property type="entry name" value="Chromate_transpt"/>
</dbReference>
<keyword evidence="3" id="KW-1003">Cell membrane</keyword>
<feature type="transmembrane region" description="Helical" evidence="8">
    <location>
        <begin position="43"/>
        <end position="66"/>
    </location>
</feature>
<dbReference type="GO" id="GO:0015109">
    <property type="term" value="F:chromate transmembrane transporter activity"/>
    <property type="evidence" value="ECO:0007669"/>
    <property type="project" value="InterPro"/>
</dbReference>
<comment type="subcellular location">
    <subcellularLocation>
        <location evidence="1">Cell membrane</location>
        <topology evidence="1">Multi-pass membrane protein</topology>
    </subcellularLocation>
</comment>
<dbReference type="PANTHER" id="PTHR43663">
    <property type="entry name" value="CHROMATE TRANSPORT PROTEIN-RELATED"/>
    <property type="match status" value="1"/>
</dbReference>
<evidence type="ECO:0000256" key="6">
    <source>
        <dbReference type="ARBA" id="ARBA00023136"/>
    </source>
</evidence>
<comment type="similarity">
    <text evidence="2">Belongs to the chromate ion transporter (CHR) (TC 2.A.51) family.</text>
</comment>
<keyword evidence="10" id="KW-1185">Reference proteome</keyword>
<evidence type="ECO:0000313" key="9">
    <source>
        <dbReference type="EMBL" id="AVM47383.1"/>
    </source>
</evidence>
<organism evidence="9 10">
    <name type="scientific">Mogibacterium diversum</name>
    <dbReference type="NCBI Taxonomy" id="114527"/>
    <lineage>
        <taxon>Bacteria</taxon>
        <taxon>Bacillati</taxon>
        <taxon>Bacillota</taxon>
        <taxon>Clostridia</taxon>
        <taxon>Peptostreptococcales</taxon>
        <taxon>Anaerovoracaceae</taxon>
        <taxon>Mogibacterium</taxon>
    </lineage>
</organism>